<protein>
    <recommendedName>
        <fullName evidence="1">AD domain-containing protein</fullName>
    </recommendedName>
</protein>
<dbReference type="SMART" id="SM00995">
    <property type="entry name" value="AD"/>
    <property type="match status" value="1"/>
</dbReference>
<dbReference type="AlphaFoldDB" id="A0A2V0NSF4"/>
<dbReference type="InterPro" id="IPR019181">
    <property type="entry name" value="LSM12_ABD"/>
</dbReference>
<dbReference type="Pfam" id="PF09793">
    <property type="entry name" value="AD"/>
    <property type="match status" value="1"/>
</dbReference>
<keyword evidence="3" id="KW-1185">Reference proteome</keyword>
<dbReference type="FunCoup" id="A0A2V0NSF4">
    <property type="interactions" value="1593"/>
</dbReference>
<dbReference type="OrthoDB" id="534914at2759"/>
<dbReference type="Proteomes" id="UP000247498">
    <property type="component" value="Unassembled WGS sequence"/>
</dbReference>
<evidence type="ECO:0000313" key="3">
    <source>
        <dbReference type="Proteomes" id="UP000247498"/>
    </source>
</evidence>
<evidence type="ECO:0000259" key="1">
    <source>
        <dbReference type="PROSITE" id="PS52001"/>
    </source>
</evidence>
<dbReference type="InParanoid" id="A0A2V0NSF4"/>
<name>A0A2V0NSF4_9CHLO</name>
<dbReference type="InterPro" id="IPR047574">
    <property type="entry name" value="AD"/>
</dbReference>
<evidence type="ECO:0000313" key="2">
    <source>
        <dbReference type="EMBL" id="GBF89592.1"/>
    </source>
</evidence>
<dbReference type="Pfam" id="PF21166">
    <property type="entry name" value="LSM12_LSM"/>
    <property type="match status" value="1"/>
</dbReference>
<dbReference type="InterPro" id="IPR039683">
    <property type="entry name" value="Lsm12-like"/>
</dbReference>
<dbReference type="EMBL" id="BDRX01000011">
    <property type="protein sequence ID" value="GBF89592.1"/>
    <property type="molecule type" value="Genomic_DNA"/>
</dbReference>
<proteinExistence type="predicted"/>
<comment type="caution">
    <text evidence="2">The sequence shown here is derived from an EMBL/GenBank/DDBJ whole genome shotgun (WGS) entry which is preliminary data.</text>
</comment>
<dbReference type="STRING" id="307507.A0A2V0NSF4"/>
<organism evidence="2 3">
    <name type="scientific">Raphidocelis subcapitata</name>
    <dbReference type="NCBI Taxonomy" id="307507"/>
    <lineage>
        <taxon>Eukaryota</taxon>
        <taxon>Viridiplantae</taxon>
        <taxon>Chlorophyta</taxon>
        <taxon>core chlorophytes</taxon>
        <taxon>Chlorophyceae</taxon>
        <taxon>CS clade</taxon>
        <taxon>Sphaeropleales</taxon>
        <taxon>Selenastraceae</taxon>
        <taxon>Raphidocelis</taxon>
    </lineage>
</organism>
<reference evidence="2 3" key="1">
    <citation type="journal article" date="2018" name="Sci. Rep.">
        <title>Raphidocelis subcapitata (=Pseudokirchneriella subcapitata) provides an insight into genome evolution and environmental adaptations in the Sphaeropleales.</title>
        <authorList>
            <person name="Suzuki S."/>
            <person name="Yamaguchi H."/>
            <person name="Nakajima N."/>
            <person name="Kawachi M."/>
        </authorList>
    </citation>
    <scope>NUCLEOTIDE SEQUENCE [LARGE SCALE GENOMIC DNA]</scope>
    <source>
        <strain evidence="2 3">NIES-35</strain>
    </source>
</reference>
<gene>
    <name evidence="2" type="ORF">Rsub_02310</name>
</gene>
<feature type="domain" description="AD" evidence="1">
    <location>
        <begin position="86"/>
        <end position="184"/>
    </location>
</feature>
<dbReference type="InterPro" id="IPR048478">
    <property type="entry name" value="LSM12_LSM"/>
</dbReference>
<accession>A0A2V0NSF4</accession>
<sequence>MGEEPRASPTGEGSQWAIGCKVTIRTTFDEEVTGTVFAYDAATDSLVLQQAGTHGGVNNLRLYAKAAIKELVSAEPPSHPPELFLPNVDRERARLREEKALKQAEADLAKVGVGVTREAQSIFDALSKTLPCAWRGRDIIVMESVVVPPPYNPESCAARGGGAGEGGALERIRRVLTAERSRLGLA</sequence>
<dbReference type="PANTHER" id="PTHR13542">
    <property type="entry name" value="LSM12 HOMOLOG"/>
    <property type="match status" value="1"/>
</dbReference>
<dbReference type="PROSITE" id="PS52001">
    <property type="entry name" value="AD"/>
    <property type="match status" value="1"/>
</dbReference>